<feature type="chain" id="PRO_5040172483" evidence="1">
    <location>
        <begin position="26"/>
        <end position="161"/>
    </location>
</feature>
<protein>
    <submittedName>
        <fullName evidence="2">Uncharacterized protein</fullName>
    </submittedName>
</protein>
<accession>A0A9P5P3Q5</accession>
<feature type="signal peptide" evidence="1">
    <location>
        <begin position="1"/>
        <end position="25"/>
    </location>
</feature>
<keyword evidence="3" id="KW-1185">Reference proteome</keyword>
<sequence length="161" mass="17941">MVSKAPPSIPFLLLFLYAWCARVLSSCFLTADVGRPGSPCVLELADTVPGLLDSVRANSIHKHPSFPSLAFLLTSSEPMRMFTTASGFASLDILSISSRHPRRMLVLALSDRTNRDLLNRPRPIVVCLQELKPISSDDDHLNVQRASKQVSKMWCFAFRKQ</sequence>
<evidence type="ECO:0000256" key="1">
    <source>
        <dbReference type="SAM" id="SignalP"/>
    </source>
</evidence>
<organism evidence="2 3">
    <name type="scientific">Rhodocollybia butyracea</name>
    <dbReference type="NCBI Taxonomy" id="206335"/>
    <lineage>
        <taxon>Eukaryota</taxon>
        <taxon>Fungi</taxon>
        <taxon>Dikarya</taxon>
        <taxon>Basidiomycota</taxon>
        <taxon>Agaricomycotina</taxon>
        <taxon>Agaricomycetes</taxon>
        <taxon>Agaricomycetidae</taxon>
        <taxon>Agaricales</taxon>
        <taxon>Marasmiineae</taxon>
        <taxon>Omphalotaceae</taxon>
        <taxon>Rhodocollybia</taxon>
    </lineage>
</organism>
<proteinExistence type="predicted"/>
<evidence type="ECO:0000313" key="3">
    <source>
        <dbReference type="Proteomes" id="UP000772434"/>
    </source>
</evidence>
<dbReference type="Proteomes" id="UP000772434">
    <property type="component" value="Unassembled WGS sequence"/>
</dbReference>
<keyword evidence="1" id="KW-0732">Signal</keyword>
<gene>
    <name evidence="2" type="ORF">BDP27DRAFT_1352721</name>
</gene>
<evidence type="ECO:0000313" key="2">
    <source>
        <dbReference type="EMBL" id="KAF9023462.1"/>
    </source>
</evidence>
<dbReference type="AlphaFoldDB" id="A0A9P5P3Q5"/>
<reference evidence="2" key="1">
    <citation type="submission" date="2020-11" db="EMBL/GenBank/DDBJ databases">
        <authorList>
            <consortium name="DOE Joint Genome Institute"/>
            <person name="Ahrendt S."/>
            <person name="Riley R."/>
            <person name="Andreopoulos W."/>
            <person name="Labutti K."/>
            <person name="Pangilinan J."/>
            <person name="Ruiz-Duenas F.J."/>
            <person name="Barrasa J.M."/>
            <person name="Sanchez-Garcia M."/>
            <person name="Camarero S."/>
            <person name="Miyauchi S."/>
            <person name="Serrano A."/>
            <person name="Linde D."/>
            <person name="Babiker R."/>
            <person name="Drula E."/>
            <person name="Ayuso-Fernandez I."/>
            <person name="Pacheco R."/>
            <person name="Padilla G."/>
            <person name="Ferreira P."/>
            <person name="Barriuso J."/>
            <person name="Kellner H."/>
            <person name="Castanera R."/>
            <person name="Alfaro M."/>
            <person name="Ramirez L."/>
            <person name="Pisabarro A.G."/>
            <person name="Kuo A."/>
            <person name="Tritt A."/>
            <person name="Lipzen A."/>
            <person name="He G."/>
            <person name="Yan M."/>
            <person name="Ng V."/>
            <person name="Cullen D."/>
            <person name="Martin F."/>
            <person name="Rosso M.-N."/>
            <person name="Henrissat B."/>
            <person name="Hibbett D."/>
            <person name="Martinez A.T."/>
            <person name="Grigoriev I.V."/>
        </authorList>
    </citation>
    <scope>NUCLEOTIDE SEQUENCE</scope>
    <source>
        <strain evidence="2">AH 40177</strain>
    </source>
</reference>
<dbReference type="EMBL" id="JADNRY010000961">
    <property type="protein sequence ID" value="KAF9023462.1"/>
    <property type="molecule type" value="Genomic_DNA"/>
</dbReference>
<comment type="caution">
    <text evidence="2">The sequence shown here is derived from an EMBL/GenBank/DDBJ whole genome shotgun (WGS) entry which is preliminary data.</text>
</comment>
<name>A0A9P5P3Q5_9AGAR</name>